<comment type="similarity">
    <text evidence="1">Belongs to the resistance-nodulation-cell division (RND) (TC 2.A.6) family. MmpL subfamily.</text>
</comment>
<sequence>MSERSPAPSGARTSRLAGWIAGRRTKWAVLALWIVLLAALGPLAGKLGEVEQNDASSWLPGGAESTRVVESQERFRAEEPMLAVVVYERPSGITAADRTAVTADMTAFKALPGAETVQGPIPSEDGRALQVLVPLTGEDTLVDAVDEARDLAQRGPPGLEGHVT</sequence>
<evidence type="ECO:0000313" key="2">
    <source>
        <dbReference type="EMBL" id="MBE1533936.1"/>
    </source>
</evidence>
<name>A0ABR9JTN2_9ACTN</name>
<comment type="caution">
    <text evidence="2">The sequence shown here is derived from an EMBL/GenBank/DDBJ whole genome shotgun (WGS) entry which is preliminary data.</text>
</comment>
<dbReference type="Proteomes" id="UP000627838">
    <property type="component" value="Unassembled WGS sequence"/>
</dbReference>
<dbReference type="InterPro" id="IPR050545">
    <property type="entry name" value="Mycobact_MmpL"/>
</dbReference>
<keyword evidence="3" id="KW-1185">Reference proteome</keyword>
<gene>
    <name evidence="2" type="ORF">H4W34_003769</name>
</gene>
<reference evidence="2 3" key="1">
    <citation type="submission" date="2020-10" db="EMBL/GenBank/DDBJ databases">
        <title>Sequencing the genomes of 1000 actinobacteria strains.</title>
        <authorList>
            <person name="Klenk H.-P."/>
        </authorList>
    </citation>
    <scope>NUCLEOTIDE SEQUENCE [LARGE SCALE GENOMIC DNA]</scope>
    <source>
        <strain evidence="2 3">DSM 46744</strain>
    </source>
</reference>
<dbReference type="PANTHER" id="PTHR33406">
    <property type="entry name" value="MEMBRANE PROTEIN MJ1562-RELATED"/>
    <property type="match status" value="1"/>
</dbReference>
<protein>
    <submittedName>
        <fullName evidence="2">Membrane protein YdfJ with MMPL/SSD domain</fullName>
    </submittedName>
</protein>
<evidence type="ECO:0000256" key="1">
    <source>
        <dbReference type="ARBA" id="ARBA00010157"/>
    </source>
</evidence>
<evidence type="ECO:0000313" key="3">
    <source>
        <dbReference type="Proteomes" id="UP000627838"/>
    </source>
</evidence>
<proteinExistence type="inferred from homology"/>
<dbReference type="EMBL" id="JADBDZ010000001">
    <property type="protein sequence ID" value="MBE1533936.1"/>
    <property type="molecule type" value="Genomic_DNA"/>
</dbReference>
<accession>A0ABR9JTN2</accession>
<organism evidence="2 3">
    <name type="scientific">Actinomadura algeriensis</name>
    <dbReference type="NCBI Taxonomy" id="1679523"/>
    <lineage>
        <taxon>Bacteria</taxon>
        <taxon>Bacillati</taxon>
        <taxon>Actinomycetota</taxon>
        <taxon>Actinomycetes</taxon>
        <taxon>Streptosporangiales</taxon>
        <taxon>Thermomonosporaceae</taxon>
        <taxon>Actinomadura</taxon>
    </lineage>
</organism>
<dbReference type="RefSeq" id="WP_225961239.1">
    <property type="nucleotide sequence ID" value="NZ_JADBDZ010000001.1"/>
</dbReference>
<dbReference type="PANTHER" id="PTHR33406:SF6">
    <property type="entry name" value="MEMBRANE PROTEIN YDGH-RELATED"/>
    <property type="match status" value="1"/>
</dbReference>